<keyword evidence="10" id="KW-1185">Reference proteome</keyword>
<dbReference type="InterPro" id="IPR008189">
    <property type="entry name" value="rRNA_ssu_MeTfrase_I"/>
</dbReference>
<dbReference type="RefSeq" id="WP_184476663.1">
    <property type="nucleotide sequence ID" value="NZ_JACHIV010000001.1"/>
</dbReference>
<dbReference type="InterPro" id="IPR035996">
    <property type="entry name" value="4pyrrol_Methylase_sf"/>
</dbReference>
<evidence type="ECO:0000313" key="9">
    <source>
        <dbReference type="EMBL" id="MBB5067256.1"/>
    </source>
</evidence>
<dbReference type="NCBIfam" id="TIGR00096">
    <property type="entry name" value="16S rRNA (cytidine(1402)-2'-O)-methyltransferase"/>
    <property type="match status" value="1"/>
</dbReference>
<sequence length="281" mass="29621">MDLESGSGTLVLAATPLGDARDASARLIDALGSAAIIAAEDTRRVRALATSLGVSPSGKIVSYYEDVEAARTPRLLEALRDGRDVLLVTDAGMPSVSDPGYRLVSACAADGLAVTCLPGPSAVTTALAVSGLASDRFCFEGFPPRKSGERRRWFGRLVAEQRTCVFFESPRRLGDTLADAVEVLGADRAAVVCRELTKTYEEVRRGDLGSLAEWATGEVRGEITVVVAGAVPVSQDPADLVPQVEERAADGMRLKDAVAEVAELSGARKNDLYTAVLASRQ</sequence>
<proteinExistence type="inferred from homology"/>
<organism evidence="9 10">
    <name type="scientific">Saccharopolyspora gloriosae</name>
    <dbReference type="NCBI Taxonomy" id="455344"/>
    <lineage>
        <taxon>Bacteria</taxon>
        <taxon>Bacillati</taxon>
        <taxon>Actinomycetota</taxon>
        <taxon>Actinomycetes</taxon>
        <taxon>Pseudonocardiales</taxon>
        <taxon>Pseudonocardiaceae</taxon>
        <taxon>Saccharopolyspora</taxon>
    </lineage>
</organism>
<dbReference type="GO" id="GO:0070677">
    <property type="term" value="F:rRNA (cytosine-2'-O-)-methyltransferase activity"/>
    <property type="evidence" value="ECO:0007669"/>
    <property type="project" value="UniProtKB-UniRule"/>
</dbReference>
<name>A0A840N5G6_9PSEU</name>
<gene>
    <name evidence="6" type="primary">rsmI</name>
    <name evidence="9" type="ORF">BJ969_000344</name>
</gene>
<keyword evidence="4 6" id="KW-0808">Transferase</keyword>
<dbReference type="GO" id="GO:0005737">
    <property type="term" value="C:cytoplasm"/>
    <property type="evidence" value="ECO:0007669"/>
    <property type="project" value="UniProtKB-SubCell"/>
</dbReference>
<feature type="domain" description="Tetrapyrrole methylase" evidence="7">
    <location>
        <begin position="9"/>
        <end position="211"/>
    </location>
</feature>
<dbReference type="Gene3D" id="3.40.1010.10">
    <property type="entry name" value="Cobalt-precorrin-4 Transmethylase, Domain 1"/>
    <property type="match status" value="1"/>
</dbReference>
<evidence type="ECO:0000313" key="10">
    <source>
        <dbReference type="Proteomes" id="UP000580474"/>
    </source>
</evidence>
<reference evidence="9 10" key="1">
    <citation type="submission" date="2020-08" db="EMBL/GenBank/DDBJ databases">
        <title>Sequencing the genomes of 1000 actinobacteria strains.</title>
        <authorList>
            <person name="Klenk H.-P."/>
        </authorList>
    </citation>
    <scope>NUCLEOTIDE SEQUENCE [LARGE SCALE GENOMIC DNA]</scope>
    <source>
        <strain evidence="9 10">DSM 45582</strain>
    </source>
</reference>
<dbReference type="Gene3D" id="3.30.950.10">
    <property type="entry name" value="Methyltransferase, Cobalt-precorrin-4 Transmethylase, Domain 2"/>
    <property type="match status" value="1"/>
</dbReference>
<dbReference type="Proteomes" id="UP000580474">
    <property type="component" value="Unassembled WGS sequence"/>
</dbReference>
<dbReference type="CDD" id="cd11648">
    <property type="entry name" value="RsmI"/>
    <property type="match status" value="1"/>
</dbReference>
<dbReference type="InterPro" id="IPR053910">
    <property type="entry name" value="RsmI_HTH"/>
</dbReference>
<accession>A0A840N5G6</accession>
<keyword evidence="5 6" id="KW-0949">S-adenosyl-L-methionine</keyword>
<evidence type="ECO:0000256" key="5">
    <source>
        <dbReference type="ARBA" id="ARBA00022691"/>
    </source>
</evidence>
<comment type="function">
    <text evidence="6">Catalyzes the 2'-O-methylation of the ribose of cytidine 1402 (C1402) in 16S rRNA.</text>
</comment>
<dbReference type="HAMAP" id="MF_01877">
    <property type="entry name" value="16SrRNA_methyltr_I"/>
    <property type="match status" value="1"/>
</dbReference>
<keyword evidence="1 6" id="KW-0963">Cytoplasm</keyword>
<dbReference type="SUPFAM" id="SSF53790">
    <property type="entry name" value="Tetrapyrrole methylase"/>
    <property type="match status" value="1"/>
</dbReference>
<dbReference type="Pfam" id="PF23016">
    <property type="entry name" value="RsmI_C"/>
    <property type="match status" value="1"/>
</dbReference>
<dbReference type="PANTHER" id="PTHR46111:SF1">
    <property type="entry name" value="RIBOSOMAL RNA SMALL SUBUNIT METHYLTRANSFERASE I"/>
    <property type="match status" value="1"/>
</dbReference>
<dbReference type="PANTHER" id="PTHR46111">
    <property type="entry name" value="RIBOSOMAL RNA SMALL SUBUNIT METHYLTRANSFERASE I"/>
    <property type="match status" value="1"/>
</dbReference>
<feature type="domain" description="RsmI HTH" evidence="8">
    <location>
        <begin position="236"/>
        <end position="278"/>
    </location>
</feature>
<evidence type="ECO:0000259" key="7">
    <source>
        <dbReference type="Pfam" id="PF00590"/>
    </source>
</evidence>
<comment type="subcellular location">
    <subcellularLocation>
        <location evidence="6">Cytoplasm</location>
    </subcellularLocation>
</comment>
<comment type="similarity">
    <text evidence="6">Belongs to the methyltransferase superfamily. RsmI family.</text>
</comment>
<evidence type="ECO:0000256" key="1">
    <source>
        <dbReference type="ARBA" id="ARBA00022490"/>
    </source>
</evidence>
<dbReference type="PIRSF" id="PIRSF005917">
    <property type="entry name" value="MTase_YraL"/>
    <property type="match status" value="1"/>
</dbReference>
<dbReference type="EMBL" id="JACHIV010000001">
    <property type="protein sequence ID" value="MBB5067256.1"/>
    <property type="molecule type" value="Genomic_DNA"/>
</dbReference>
<dbReference type="FunFam" id="3.30.950.10:FF:000002">
    <property type="entry name" value="Ribosomal RNA small subunit methyltransferase I"/>
    <property type="match status" value="1"/>
</dbReference>
<evidence type="ECO:0000256" key="3">
    <source>
        <dbReference type="ARBA" id="ARBA00022603"/>
    </source>
</evidence>
<comment type="catalytic activity">
    <reaction evidence="6">
        <text>cytidine(1402) in 16S rRNA + S-adenosyl-L-methionine = 2'-O-methylcytidine(1402) in 16S rRNA + S-adenosyl-L-homocysteine + H(+)</text>
        <dbReference type="Rhea" id="RHEA:42924"/>
        <dbReference type="Rhea" id="RHEA-COMP:10285"/>
        <dbReference type="Rhea" id="RHEA-COMP:10286"/>
        <dbReference type="ChEBI" id="CHEBI:15378"/>
        <dbReference type="ChEBI" id="CHEBI:57856"/>
        <dbReference type="ChEBI" id="CHEBI:59789"/>
        <dbReference type="ChEBI" id="CHEBI:74495"/>
        <dbReference type="ChEBI" id="CHEBI:82748"/>
        <dbReference type="EC" id="2.1.1.198"/>
    </reaction>
</comment>
<dbReference type="InterPro" id="IPR014777">
    <property type="entry name" value="4pyrrole_Mease_sub1"/>
</dbReference>
<evidence type="ECO:0000256" key="4">
    <source>
        <dbReference type="ARBA" id="ARBA00022679"/>
    </source>
</evidence>
<protein>
    <recommendedName>
        <fullName evidence="6">Ribosomal RNA small subunit methyltransferase I</fullName>
        <ecNumber evidence="6">2.1.1.198</ecNumber>
    </recommendedName>
    <alternativeName>
        <fullName evidence="6">16S rRNA 2'-O-ribose C1402 methyltransferase</fullName>
    </alternativeName>
    <alternativeName>
        <fullName evidence="6">rRNA (cytidine-2'-O-)-methyltransferase RsmI</fullName>
    </alternativeName>
</protein>
<dbReference type="InterPro" id="IPR014776">
    <property type="entry name" value="4pyrrole_Mease_sub2"/>
</dbReference>
<dbReference type="Pfam" id="PF00590">
    <property type="entry name" value="TP_methylase"/>
    <property type="match status" value="1"/>
</dbReference>
<keyword evidence="3 6" id="KW-0489">Methyltransferase</keyword>
<keyword evidence="2 6" id="KW-0698">rRNA processing</keyword>
<comment type="caution">
    <text evidence="9">The sequence shown here is derived from an EMBL/GenBank/DDBJ whole genome shotgun (WGS) entry which is preliminary data.</text>
</comment>
<dbReference type="AlphaFoldDB" id="A0A840N5G6"/>
<dbReference type="EC" id="2.1.1.198" evidence="6"/>
<evidence type="ECO:0000259" key="8">
    <source>
        <dbReference type="Pfam" id="PF23016"/>
    </source>
</evidence>
<evidence type="ECO:0000256" key="2">
    <source>
        <dbReference type="ARBA" id="ARBA00022552"/>
    </source>
</evidence>
<evidence type="ECO:0000256" key="6">
    <source>
        <dbReference type="HAMAP-Rule" id="MF_01877"/>
    </source>
</evidence>
<dbReference type="InterPro" id="IPR000878">
    <property type="entry name" value="4pyrrol_Mease"/>
</dbReference>